<dbReference type="GO" id="GO:0051260">
    <property type="term" value="P:protein homooligomerization"/>
    <property type="evidence" value="ECO:0007669"/>
    <property type="project" value="InterPro"/>
</dbReference>
<evidence type="ECO:0000259" key="1">
    <source>
        <dbReference type="SMART" id="SM00225"/>
    </source>
</evidence>
<gene>
    <name evidence="2" type="ORF">g.20511</name>
</gene>
<protein>
    <recommendedName>
        <fullName evidence="1">BTB domain-containing protein</fullName>
    </recommendedName>
</protein>
<sequence>MLFNVGEKTFEVDDGLLSRYKDSMLAKCVEHAFNKGEEILVDRDPRYFEMVLKFLQNPNSLPLHRMSNIELGVLMEEADFYAIDNLIKKCKTEIECVTYKTIDTISDKKDLETILANETRYVILLQEQKFLCTEEGQEQLRAILPLVNRDKCLLLGFSSAFRDHYKIAFSREEEEYGMNFGQVYGTKLALLYDPRKDKVLMATENASEISACLAASVFIAHTGIPNVIEFICSEWDELPEERFANFIVKPIE</sequence>
<dbReference type="InterPro" id="IPR045068">
    <property type="entry name" value="BACURD1-3"/>
</dbReference>
<dbReference type="Gene3D" id="3.30.710.10">
    <property type="entry name" value="Potassium Channel Kv1.1, Chain A"/>
    <property type="match status" value="1"/>
</dbReference>
<accession>A0A6G1SQZ0</accession>
<dbReference type="EMBL" id="GGYP01007631">
    <property type="protein sequence ID" value="MDE52402.1"/>
    <property type="molecule type" value="Transcribed_RNA"/>
</dbReference>
<dbReference type="SMART" id="SM00225">
    <property type="entry name" value="BTB"/>
    <property type="match status" value="1"/>
</dbReference>
<dbReference type="InterPro" id="IPR003131">
    <property type="entry name" value="T1-type_BTB"/>
</dbReference>
<proteinExistence type="predicted"/>
<dbReference type="SUPFAM" id="SSF54695">
    <property type="entry name" value="POZ domain"/>
    <property type="match status" value="1"/>
</dbReference>
<dbReference type="Pfam" id="PF02214">
    <property type="entry name" value="BTB_2"/>
    <property type="match status" value="1"/>
</dbReference>
<dbReference type="PANTHER" id="PTHR11145">
    <property type="entry name" value="BTB/POZ DOMAIN-CONTAINING ADAPTER FOR CUL3-MEDIATED RHOA DEGRADATION PROTEIN FAMILY MEMBER"/>
    <property type="match status" value="1"/>
</dbReference>
<dbReference type="InterPro" id="IPR011333">
    <property type="entry name" value="SKP1/BTB/POZ_sf"/>
</dbReference>
<organism evidence="2">
    <name type="scientific">Aceria tosichella</name>
    <name type="common">wheat curl mite</name>
    <dbReference type="NCBI Taxonomy" id="561515"/>
    <lineage>
        <taxon>Eukaryota</taxon>
        <taxon>Metazoa</taxon>
        <taxon>Ecdysozoa</taxon>
        <taxon>Arthropoda</taxon>
        <taxon>Chelicerata</taxon>
        <taxon>Arachnida</taxon>
        <taxon>Acari</taxon>
        <taxon>Acariformes</taxon>
        <taxon>Trombidiformes</taxon>
        <taxon>Prostigmata</taxon>
        <taxon>Eupodina</taxon>
        <taxon>Eriophyoidea</taxon>
        <taxon>Eriophyidae</taxon>
        <taxon>Eriophyinae</taxon>
        <taxon>Aceriini</taxon>
        <taxon>Aceria</taxon>
    </lineage>
</organism>
<name>A0A6G1SQZ0_9ACAR</name>
<reference evidence="2" key="1">
    <citation type="submission" date="2018-10" db="EMBL/GenBank/DDBJ databases">
        <title>Transcriptome assembly of Aceria tosichella (Wheat curl mite) Type 2.</title>
        <authorList>
            <person name="Scully E.D."/>
            <person name="Geib S.M."/>
            <person name="Palmer N.A."/>
            <person name="Gupta A.K."/>
            <person name="Sarath G."/>
            <person name="Tatineni S."/>
        </authorList>
    </citation>
    <scope>NUCLEOTIDE SEQUENCE</scope>
    <source>
        <strain evidence="2">LincolnNE</strain>
    </source>
</reference>
<feature type="domain" description="BTB" evidence="1">
    <location>
        <begin position="1"/>
        <end position="98"/>
    </location>
</feature>
<dbReference type="AlphaFoldDB" id="A0A6G1SQZ0"/>
<evidence type="ECO:0000313" key="2">
    <source>
        <dbReference type="EMBL" id="MDE52402.1"/>
    </source>
</evidence>
<dbReference type="PANTHER" id="PTHR11145:SF8">
    <property type="entry name" value="RE57120P"/>
    <property type="match status" value="1"/>
</dbReference>
<dbReference type="InterPro" id="IPR000210">
    <property type="entry name" value="BTB/POZ_dom"/>
</dbReference>